<feature type="transmembrane region" description="Helical" evidence="6">
    <location>
        <begin position="627"/>
        <end position="646"/>
    </location>
</feature>
<evidence type="ECO:0000256" key="6">
    <source>
        <dbReference type="SAM" id="Phobius"/>
    </source>
</evidence>
<dbReference type="EMBL" id="JAINUF010000005">
    <property type="protein sequence ID" value="KAJ8361582.1"/>
    <property type="molecule type" value="Genomic_DNA"/>
</dbReference>
<dbReference type="GO" id="GO:0016020">
    <property type="term" value="C:membrane"/>
    <property type="evidence" value="ECO:0007669"/>
    <property type="project" value="UniProtKB-SubCell"/>
</dbReference>
<evidence type="ECO:0000256" key="2">
    <source>
        <dbReference type="ARBA" id="ARBA00022692"/>
    </source>
</evidence>
<evidence type="ECO:0000259" key="7">
    <source>
        <dbReference type="Pfam" id="PF00078"/>
    </source>
</evidence>
<comment type="caution">
    <text evidence="8">The sequence shown here is derived from an EMBL/GenBank/DDBJ whole genome shotgun (WGS) entry which is preliminary data.</text>
</comment>
<dbReference type="InterPro" id="IPR000477">
    <property type="entry name" value="RT_dom"/>
</dbReference>
<sequence>MEAAGVSLVEIRFEDILLEVGGFSKFHFLLSTFPPVRHPSARRGRCGQHASILTPPPLSRASTDGCTPAHSSSSTTATQGYCSTFDTEVSCAVLTHYVTAEQVRMQLRKISARKAAGPDGISPRLLKDCAEQLCGVVSHMFNLSLSLERVPDLWKTSCVVPIPKTAYPREPNHFGPVALTSHLMKTMERIMLNHLRPLVSRKLDPLQFAYQPGIGVDDAVIYLQHRSLSHLESSGSYVRVMFFDFSSAFDTIQPSLLRGKLEGAGVDHHLTAWIINYLTSRPHARMKFEDVLAEVDDFGRYQILMITLLCIPRVILPCHFLLNNFMAAVPDHRCDIGGLDGGKYFANLTQAQRLTVSIPAEDDGSLSSCKMFTEPQFHLLYNSSNATEIPAVPCQYGWVYDTSTFSSTLATEWDLICDRKGMNEATATIFFIGVMFGAVVFGSLSDSWLNNPQSESIKTKGLSQDNHRRVDGIEWVGIENRALIGVLGSASWSVGNMLLGGFAYLVNDWRLLIITVTSPLGLAVITWWWLPESARWLIANGKMEKAHMYLMKCAAFNNKMESASKIKPQTLSNVVTVDKNKRYTYLDLVRTPNMRKRVVLTGILWYGVASTYYGISLDITNFGLNIYLTHFIYGAIEIPAKIIVYFSLSKIGRRTTQVGTLILSGVCIAINIVVPRDMWYFRTCVAVLGKGLSEASFTTVFLYTTELYPTVVRQNGLGYTSFVARLGVSITPLILLLDNVWKLLPQVIICTVAISTGLLASMLPETHNELLPETIEDVEQTRRRSTSPSAQEKSDTPLKPLTNDVIENGR</sequence>
<evidence type="ECO:0000256" key="3">
    <source>
        <dbReference type="ARBA" id="ARBA00022989"/>
    </source>
</evidence>
<feature type="region of interest" description="Disordered" evidence="5">
    <location>
        <begin position="57"/>
        <end position="76"/>
    </location>
</feature>
<dbReference type="Pfam" id="PF00078">
    <property type="entry name" value="RVT_1"/>
    <property type="match status" value="1"/>
</dbReference>
<keyword evidence="3 6" id="KW-1133">Transmembrane helix</keyword>
<organism evidence="8 9">
    <name type="scientific">Synaphobranchus kaupii</name>
    <name type="common">Kaup's arrowtooth eel</name>
    <dbReference type="NCBI Taxonomy" id="118154"/>
    <lineage>
        <taxon>Eukaryota</taxon>
        <taxon>Metazoa</taxon>
        <taxon>Chordata</taxon>
        <taxon>Craniata</taxon>
        <taxon>Vertebrata</taxon>
        <taxon>Euteleostomi</taxon>
        <taxon>Actinopterygii</taxon>
        <taxon>Neopterygii</taxon>
        <taxon>Teleostei</taxon>
        <taxon>Anguilliformes</taxon>
        <taxon>Synaphobranchidae</taxon>
        <taxon>Synaphobranchus</taxon>
    </lineage>
</organism>
<dbReference type="AlphaFoldDB" id="A0A9Q1FM65"/>
<evidence type="ECO:0000256" key="4">
    <source>
        <dbReference type="ARBA" id="ARBA00023136"/>
    </source>
</evidence>
<dbReference type="Pfam" id="PF00083">
    <property type="entry name" value="Sugar_tr"/>
    <property type="match status" value="1"/>
</dbReference>
<protein>
    <recommendedName>
        <fullName evidence="7">Reverse transcriptase domain-containing protein</fullName>
    </recommendedName>
</protein>
<dbReference type="InterPro" id="IPR005828">
    <property type="entry name" value="MFS_sugar_transport-like"/>
</dbReference>
<dbReference type="Proteomes" id="UP001152622">
    <property type="component" value="Chromosome 5"/>
</dbReference>
<keyword evidence="2 6" id="KW-0812">Transmembrane</keyword>
<keyword evidence="4 6" id="KW-0472">Membrane</keyword>
<dbReference type="PANTHER" id="PTHR24064">
    <property type="entry name" value="SOLUTE CARRIER FAMILY 22 MEMBER"/>
    <property type="match status" value="1"/>
</dbReference>
<feature type="region of interest" description="Disordered" evidence="5">
    <location>
        <begin position="773"/>
        <end position="810"/>
    </location>
</feature>
<dbReference type="SUPFAM" id="SSF56672">
    <property type="entry name" value="DNA/RNA polymerases"/>
    <property type="match status" value="1"/>
</dbReference>
<dbReference type="OrthoDB" id="2544694at2759"/>
<proteinExistence type="predicted"/>
<feature type="compositionally biased region" description="Low complexity" evidence="5">
    <location>
        <begin position="67"/>
        <end position="76"/>
    </location>
</feature>
<evidence type="ECO:0000256" key="1">
    <source>
        <dbReference type="ARBA" id="ARBA00004141"/>
    </source>
</evidence>
<comment type="subcellular location">
    <subcellularLocation>
        <location evidence="1">Membrane</location>
        <topology evidence="1">Multi-pass membrane protein</topology>
    </subcellularLocation>
</comment>
<dbReference type="Gene3D" id="1.20.1250.20">
    <property type="entry name" value="MFS general substrate transporter like domains"/>
    <property type="match status" value="1"/>
</dbReference>
<evidence type="ECO:0000256" key="5">
    <source>
        <dbReference type="SAM" id="MobiDB-lite"/>
    </source>
</evidence>
<reference evidence="8" key="1">
    <citation type="journal article" date="2023" name="Science">
        <title>Genome structures resolve the early diversification of teleost fishes.</title>
        <authorList>
            <person name="Parey E."/>
            <person name="Louis A."/>
            <person name="Montfort J."/>
            <person name="Bouchez O."/>
            <person name="Roques C."/>
            <person name="Iampietro C."/>
            <person name="Lluch J."/>
            <person name="Castinel A."/>
            <person name="Donnadieu C."/>
            <person name="Desvignes T."/>
            <person name="Floi Bucao C."/>
            <person name="Jouanno E."/>
            <person name="Wen M."/>
            <person name="Mejri S."/>
            <person name="Dirks R."/>
            <person name="Jansen H."/>
            <person name="Henkel C."/>
            <person name="Chen W.J."/>
            <person name="Zahm M."/>
            <person name="Cabau C."/>
            <person name="Klopp C."/>
            <person name="Thompson A.W."/>
            <person name="Robinson-Rechavi M."/>
            <person name="Braasch I."/>
            <person name="Lecointre G."/>
            <person name="Bobe J."/>
            <person name="Postlethwait J.H."/>
            <person name="Berthelot C."/>
            <person name="Roest Crollius H."/>
            <person name="Guiguen Y."/>
        </authorList>
    </citation>
    <scope>NUCLEOTIDE SEQUENCE</scope>
    <source>
        <strain evidence="8">WJC10195</strain>
    </source>
</reference>
<feature type="domain" description="Reverse transcriptase" evidence="7">
    <location>
        <begin position="164"/>
        <end position="285"/>
    </location>
</feature>
<gene>
    <name evidence="8" type="ORF">SKAU_G00181070</name>
</gene>
<dbReference type="InterPro" id="IPR043502">
    <property type="entry name" value="DNA/RNA_pol_sf"/>
</dbReference>
<dbReference type="SUPFAM" id="SSF103473">
    <property type="entry name" value="MFS general substrate transporter"/>
    <property type="match status" value="1"/>
</dbReference>
<feature type="transmembrane region" description="Helical" evidence="6">
    <location>
        <begin position="425"/>
        <end position="444"/>
    </location>
</feature>
<evidence type="ECO:0000313" key="8">
    <source>
        <dbReference type="EMBL" id="KAJ8361582.1"/>
    </source>
</evidence>
<feature type="transmembrane region" description="Helical" evidence="6">
    <location>
        <begin position="511"/>
        <end position="530"/>
    </location>
</feature>
<evidence type="ECO:0000313" key="9">
    <source>
        <dbReference type="Proteomes" id="UP001152622"/>
    </source>
</evidence>
<keyword evidence="9" id="KW-1185">Reference proteome</keyword>
<feature type="transmembrane region" description="Helical" evidence="6">
    <location>
        <begin position="658"/>
        <end position="674"/>
    </location>
</feature>
<name>A0A9Q1FM65_SYNKA</name>
<accession>A0A9Q1FM65</accession>
<feature type="transmembrane region" description="Helical" evidence="6">
    <location>
        <begin position="482"/>
        <end position="505"/>
    </location>
</feature>
<dbReference type="GO" id="GO:0022857">
    <property type="term" value="F:transmembrane transporter activity"/>
    <property type="evidence" value="ECO:0007669"/>
    <property type="project" value="InterPro"/>
</dbReference>
<feature type="transmembrane region" description="Helical" evidence="6">
    <location>
        <begin position="598"/>
        <end position="615"/>
    </location>
</feature>
<dbReference type="InterPro" id="IPR036259">
    <property type="entry name" value="MFS_trans_sf"/>
</dbReference>